<dbReference type="Gene3D" id="3.60.15.10">
    <property type="entry name" value="Ribonuclease Z/Hydroxyacylglutathione hydrolase-like"/>
    <property type="match status" value="1"/>
</dbReference>
<evidence type="ECO:0000256" key="2">
    <source>
        <dbReference type="ARBA" id="ARBA00022723"/>
    </source>
</evidence>
<reference evidence="6 7" key="1">
    <citation type="submission" date="2024-10" db="EMBL/GenBank/DDBJ databases">
        <title>The Natural Products Discovery Center: Release of the First 8490 Sequenced Strains for Exploring Actinobacteria Biosynthetic Diversity.</title>
        <authorList>
            <person name="Kalkreuter E."/>
            <person name="Kautsar S.A."/>
            <person name="Yang D."/>
            <person name="Bader C.D."/>
            <person name="Teijaro C.N."/>
            <person name="Fluegel L."/>
            <person name="Davis C.M."/>
            <person name="Simpson J.R."/>
            <person name="Lauterbach L."/>
            <person name="Steele A.D."/>
            <person name="Gui C."/>
            <person name="Meng S."/>
            <person name="Li G."/>
            <person name="Viehrig K."/>
            <person name="Ye F."/>
            <person name="Su P."/>
            <person name="Kiefer A.F."/>
            <person name="Nichols A."/>
            <person name="Cepeda A.J."/>
            <person name="Yan W."/>
            <person name="Fan B."/>
            <person name="Jiang Y."/>
            <person name="Adhikari A."/>
            <person name="Zheng C.-J."/>
            <person name="Schuster L."/>
            <person name="Cowan T.M."/>
            <person name="Smanski M.J."/>
            <person name="Chevrette M.G."/>
            <person name="De Carvalho L.P.S."/>
            <person name="Shen B."/>
        </authorList>
    </citation>
    <scope>NUCLEOTIDE SEQUENCE [LARGE SCALE GENOMIC DNA]</scope>
    <source>
        <strain evidence="6 7">NPDC019275</strain>
    </source>
</reference>
<dbReference type="PANTHER" id="PTHR42978:SF6">
    <property type="entry name" value="QUORUM-QUENCHING LACTONASE YTNP-RELATED"/>
    <property type="match status" value="1"/>
</dbReference>
<dbReference type="SMART" id="SM00849">
    <property type="entry name" value="Lactamase_B"/>
    <property type="match status" value="1"/>
</dbReference>
<name>A0ABW7X7U8_9NOCA</name>
<keyword evidence="7" id="KW-1185">Reference proteome</keyword>
<keyword evidence="3" id="KW-0378">Hydrolase</keyword>
<gene>
    <name evidence="6" type="ORF">ACH49W_27145</name>
</gene>
<evidence type="ECO:0000313" key="7">
    <source>
        <dbReference type="Proteomes" id="UP001611415"/>
    </source>
</evidence>
<dbReference type="RefSeq" id="WP_397094419.1">
    <property type="nucleotide sequence ID" value="NZ_JBIRYO010000021.1"/>
</dbReference>
<keyword evidence="4" id="KW-0862">Zinc</keyword>
<comment type="caution">
    <text evidence="6">The sequence shown here is derived from an EMBL/GenBank/DDBJ whole genome shotgun (WGS) entry which is preliminary data.</text>
</comment>
<evidence type="ECO:0000259" key="5">
    <source>
        <dbReference type="SMART" id="SM00849"/>
    </source>
</evidence>
<comment type="similarity">
    <text evidence="1">Belongs to the metallo-beta-lactamase superfamily.</text>
</comment>
<feature type="domain" description="Metallo-beta-lactamase" evidence="5">
    <location>
        <begin position="66"/>
        <end position="287"/>
    </location>
</feature>
<keyword evidence="2" id="KW-0479">Metal-binding</keyword>
<accession>A0ABW7X7U8</accession>
<dbReference type="CDD" id="cd16277">
    <property type="entry name" value="metallo-hydrolase-like_MBL-fold"/>
    <property type="match status" value="1"/>
</dbReference>
<evidence type="ECO:0000256" key="1">
    <source>
        <dbReference type="ARBA" id="ARBA00007749"/>
    </source>
</evidence>
<dbReference type="InterPro" id="IPR051013">
    <property type="entry name" value="MBL_superfamily_lactonases"/>
</dbReference>
<dbReference type="EMBL" id="JBIRYO010000021">
    <property type="protein sequence ID" value="MFI2477073.1"/>
    <property type="molecule type" value="Genomic_DNA"/>
</dbReference>
<evidence type="ECO:0000313" key="6">
    <source>
        <dbReference type="EMBL" id="MFI2477073.1"/>
    </source>
</evidence>
<protein>
    <submittedName>
        <fullName evidence="6">MBL fold metallo-hydrolase</fullName>
    </submittedName>
</protein>
<evidence type="ECO:0000256" key="4">
    <source>
        <dbReference type="ARBA" id="ARBA00022833"/>
    </source>
</evidence>
<organism evidence="6 7">
    <name type="scientific">Nocardia xishanensis</name>
    <dbReference type="NCBI Taxonomy" id="238964"/>
    <lineage>
        <taxon>Bacteria</taxon>
        <taxon>Bacillati</taxon>
        <taxon>Actinomycetota</taxon>
        <taxon>Actinomycetes</taxon>
        <taxon>Mycobacteriales</taxon>
        <taxon>Nocardiaceae</taxon>
        <taxon>Nocardia</taxon>
    </lineage>
</organism>
<dbReference type="PANTHER" id="PTHR42978">
    <property type="entry name" value="QUORUM-QUENCHING LACTONASE YTNP-RELATED-RELATED"/>
    <property type="match status" value="1"/>
</dbReference>
<proteinExistence type="inferred from homology"/>
<sequence length="317" mass="35090">MSMTQRHGENTIRLGDVEITRVVEWEGAIAPPAAILPDAPQRVWENNRSTLHPHFWDAETDMYRAAMNTWVLRSAGRIILVDTGIGNDKYRPYAPVLSYLRTDFLTRLAAVGVAPEDVDLVINTHVHADHVGWNTTLADNAWVPTFPNARYLLNEADVRYWDPLNGHRKSAVVGGLTADFGNQNMFEDSVAPVIQAGQAVLWEDSHVIDENLHLRVEPGHTPGSAVLELTSGSDRAVFVGDLLHTPVQLFEPHQHSCFDEDRDRASVTRRRVLSRAADEHALVLPAHFPGAGAAEIERRGAGFGVKRWAPFAEAAAI</sequence>
<dbReference type="SUPFAM" id="SSF56281">
    <property type="entry name" value="Metallo-hydrolase/oxidoreductase"/>
    <property type="match status" value="1"/>
</dbReference>
<dbReference type="Pfam" id="PF00753">
    <property type="entry name" value="Lactamase_B"/>
    <property type="match status" value="1"/>
</dbReference>
<dbReference type="InterPro" id="IPR001279">
    <property type="entry name" value="Metallo-B-lactamas"/>
</dbReference>
<dbReference type="Proteomes" id="UP001611415">
    <property type="component" value="Unassembled WGS sequence"/>
</dbReference>
<evidence type="ECO:0000256" key="3">
    <source>
        <dbReference type="ARBA" id="ARBA00022801"/>
    </source>
</evidence>
<dbReference type="InterPro" id="IPR036866">
    <property type="entry name" value="RibonucZ/Hydroxyglut_hydro"/>
</dbReference>